<proteinExistence type="predicted"/>
<dbReference type="SUPFAM" id="SSF46785">
    <property type="entry name" value="Winged helix' DNA-binding domain"/>
    <property type="match status" value="1"/>
</dbReference>
<dbReference type="InterPro" id="IPR051081">
    <property type="entry name" value="HTH_MetalResp_TranReg"/>
</dbReference>
<dbReference type="PANTHER" id="PTHR33154:SF33">
    <property type="entry name" value="TRANSCRIPTIONAL REPRESSOR SDPR"/>
    <property type="match status" value="1"/>
</dbReference>
<dbReference type="STRING" id="394221.Mmar10_2919"/>
<name>Q0AKJ3_MARMM</name>
<dbReference type="Gene3D" id="1.10.10.10">
    <property type="entry name" value="Winged helix-like DNA-binding domain superfamily/Winged helix DNA-binding domain"/>
    <property type="match status" value="1"/>
</dbReference>
<evidence type="ECO:0000256" key="2">
    <source>
        <dbReference type="ARBA" id="ARBA00023125"/>
    </source>
</evidence>
<dbReference type="Proteomes" id="UP000001964">
    <property type="component" value="Chromosome"/>
</dbReference>
<dbReference type="InterPro" id="IPR036390">
    <property type="entry name" value="WH_DNA-bd_sf"/>
</dbReference>
<evidence type="ECO:0000256" key="3">
    <source>
        <dbReference type="ARBA" id="ARBA00023163"/>
    </source>
</evidence>
<dbReference type="RefSeq" id="WP_011644844.1">
    <property type="nucleotide sequence ID" value="NC_008347.1"/>
</dbReference>
<keyword evidence="2" id="KW-0238">DNA-binding</keyword>
<dbReference type="OrthoDB" id="9790747at2"/>
<dbReference type="PANTHER" id="PTHR33154">
    <property type="entry name" value="TRANSCRIPTIONAL REGULATOR, ARSR FAMILY"/>
    <property type="match status" value="1"/>
</dbReference>
<dbReference type="InterPro" id="IPR011991">
    <property type="entry name" value="ArsR-like_HTH"/>
</dbReference>
<evidence type="ECO:0000313" key="5">
    <source>
        <dbReference type="EMBL" id="ABI67200.1"/>
    </source>
</evidence>
<dbReference type="SMART" id="SM00418">
    <property type="entry name" value="HTH_ARSR"/>
    <property type="match status" value="1"/>
</dbReference>
<dbReference type="GO" id="GO:0003700">
    <property type="term" value="F:DNA-binding transcription factor activity"/>
    <property type="evidence" value="ECO:0007669"/>
    <property type="project" value="InterPro"/>
</dbReference>
<dbReference type="EMBL" id="CP000449">
    <property type="protein sequence ID" value="ABI67200.1"/>
    <property type="molecule type" value="Genomic_DNA"/>
</dbReference>
<organism evidence="5 6">
    <name type="scientific">Maricaulis maris (strain MCS10)</name>
    <name type="common">Caulobacter maris</name>
    <dbReference type="NCBI Taxonomy" id="394221"/>
    <lineage>
        <taxon>Bacteria</taxon>
        <taxon>Pseudomonadati</taxon>
        <taxon>Pseudomonadota</taxon>
        <taxon>Alphaproteobacteria</taxon>
        <taxon>Maricaulales</taxon>
        <taxon>Maricaulaceae</taxon>
        <taxon>Maricaulis</taxon>
    </lineage>
</organism>
<accession>Q0AKJ3</accession>
<keyword evidence="1" id="KW-0805">Transcription regulation</keyword>
<protein>
    <submittedName>
        <fullName evidence="5">Transcriptional regulator, ArsR family</fullName>
    </submittedName>
</protein>
<dbReference type="AlphaFoldDB" id="Q0AKJ3"/>
<evidence type="ECO:0000256" key="1">
    <source>
        <dbReference type="ARBA" id="ARBA00023015"/>
    </source>
</evidence>
<gene>
    <name evidence="5" type="ordered locus">Mmar10_2919</name>
</gene>
<reference evidence="5 6" key="1">
    <citation type="submission" date="2006-08" db="EMBL/GenBank/DDBJ databases">
        <title>Complete sequence of Maricaulis maris MCS10.</title>
        <authorList>
            <consortium name="US DOE Joint Genome Institute"/>
            <person name="Copeland A."/>
            <person name="Lucas S."/>
            <person name="Lapidus A."/>
            <person name="Barry K."/>
            <person name="Detter J.C."/>
            <person name="Glavina del Rio T."/>
            <person name="Hammon N."/>
            <person name="Israni S."/>
            <person name="Dalin E."/>
            <person name="Tice H."/>
            <person name="Pitluck S."/>
            <person name="Saunders E."/>
            <person name="Brettin T."/>
            <person name="Bruce D."/>
            <person name="Han C."/>
            <person name="Tapia R."/>
            <person name="Gilna P."/>
            <person name="Schmutz J."/>
            <person name="Larimer F."/>
            <person name="Land M."/>
            <person name="Hauser L."/>
            <person name="Kyrpides N."/>
            <person name="Mikhailova N."/>
            <person name="Viollier P."/>
            <person name="Stephens C."/>
            <person name="Richardson P."/>
        </authorList>
    </citation>
    <scope>NUCLEOTIDE SEQUENCE [LARGE SCALE GENOMIC DNA]</scope>
    <source>
        <strain evidence="5 6">MCS10</strain>
    </source>
</reference>
<dbReference type="HOGENOM" id="CLU_097806_3_4_5"/>
<evidence type="ECO:0000259" key="4">
    <source>
        <dbReference type="PROSITE" id="PS50987"/>
    </source>
</evidence>
<dbReference type="PROSITE" id="PS50987">
    <property type="entry name" value="HTH_ARSR_2"/>
    <property type="match status" value="1"/>
</dbReference>
<dbReference type="GO" id="GO:0003677">
    <property type="term" value="F:DNA binding"/>
    <property type="evidence" value="ECO:0007669"/>
    <property type="project" value="UniProtKB-KW"/>
</dbReference>
<dbReference type="Pfam" id="PF12840">
    <property type="entry name" value="HTH_20"/>
    <property type="match status" value="1"/>
</dbReference>
<feature type="domain" description="HTH arsR-type" evidence="4">
    <location>
        <begin position="1"/>
        <end position="87"/>
    </location>
</feature>
<dbReference type="InterPro" id="IPR001845">
    <property type="entry name" value="HTH_ArsR_DNA-bd_dom"/>
</dbReference>
<keyword evidence="6" id="KW-1185">Reference proteome</keyword>
<dbReference type="KEGG" id="mmr:Mmar10_2919"/>
<keyword evidence="3" id="KW-0804">Transcription</keyword>
<sequence>MSDVFKALAHPVRREVLRMLRDGPSSAGVLADRFPVSKPTMSGHFSTLREAGLIVAERHGTTILYRLNASVADEAIAWLLDLAGKRPAENEDL</sequence>
<dbReference type="PRINTS" id="PR00778">
    <property type="entry name" value="HTHARSR"/>
</dbReference>
<dbReference type="eggNOG" id="COG0640">
    <property type="taxonomic scope" value="Bacteria"/>
</dbReference>
<dbReference type="NCBIfam" id="NF033788">
    <property type="entry name" value="HTH_metalloreg"/>
    <property type="match status" value="1"/>
</dbReference>
<evidence type="ECO:0000313" key="6">
    <source>
        <dbReference type="Proteomes" id="UP000001964"/>
    </source>
</evidence>
<dbReference type="InterPro" id="IPR036388">
    <property type="entry name" value="WH-like_DNA-bd_sf"/>
</dbReference>
<dbReference type="CDD" id="cd00090">
    <property type="entry name" value="HTH_ARSR"/>
    <property type="match status" value="1"/>
</dbReference>